<feature type="compositionally biased region" description="Low complexity" evidence="1">
    <location>
        <begin position="1"/>
        <end position="10"/>
    </location>
</feature>
<evidence type="ECO:0000313" key="5">
    <source>
        <dbReference type="EMBL" id="KAF0290707.1"/>
    </source>
</evidence>
<evidence type="ECO:0000313" key="4">
    <source>
        <dbReference type="EMBL" id="KAF0290284.1"/>
    </source>
</evidence>
<dbReference type="GO" id="GO:0004523">
    <property type="term" value="F:RNA-DNA hybrid ribonuclease activity"/>
    <property type="evidence" value="ECO:0007669"/>
    <property type="project" value="InterPro"/>
</dbReference>
<feature type="domain" description="RNase H type-1" evidence="3">
    <location>
        <begin position="1049"/>
        <end position="1189"/>
    </location>
</feature>
<gene>
    <name evidence="4" type="primary">pol_24</name>
    <name evidence="5" type="synonym">pol_21</name>
    <name evidence="5" type="ORF">FJT64_011096</name>
    <name evidence="4" type="ORF">FJT64_011498</name>
</gene>
<keyword evidence="4" id="KW-0808">Transferase</keyword>
<evidence type="ECO:0000259" key="3">
    <source>
        <dbReference type="PROSITE" id="PS50879"/>
    </source>
</evidence>
<dbReference type="CDD" id="cd09276">
    <property type="entry name" value="Rnase_HI_RT_non_LTR"/>
    <property type="match status" value="1"/>
</dbReference>
<proteinExistence type="predicted"/>
<keyword evidence="4" id="KW-0548">Nucleotidyltransferase</keyword>
<dbReference type="GO" id="GO:0003676">
    <property type="term" value="F:nucleic acid binding"/>
    <property type="evidence" value="ECO:0007669"/>
    <property type="project" value="InterPro"/>
</dbReference>
<evidence type="ECO:0000259" key="2">
    <source>
        <dbReference type="PROSITE" id="PS50878"/>
    </source>
</evidence>
<dbReference type="Gene3D" id="3.30.420.10">
    <property type="entry name" value="Ribonuclease H-like superfamily/Ribonuclease H"/>
    <property type="match status" value="1"/>
</dbReference>
<dbReference type="Pfam" id="PF00075">
    <property type="entry name" value="RNase_H"/>
    <property type="match status" value="1"/>
</dbReference>
<dbReference type="PANTHER" id="PTHR36688:SF2">
    <property type="entry name" value="ENDONUCLEASE_EXONUCLEASE_PHOSPHATASE DOMAIN-CONTAINING PROTEIN"/>
    <property type="match status" value="1"/>
</dbReference>
<protein>
    <submittedName>
        <fullName evidence="4">RNA-directed DNA polymerase from mobile element jockey</fullName>
    </submittedName>
</protein>
<sequence>MSESAPPAASAGGGGAAASAGRSSRGRSRRAKNRRYRANLKTRSRLQIACWNAEGLRRKLTELQGWLSESKIDVIAVQEAQFSASSLTEIPGFQTAAVRRRARGRRNSGPAKGGDVAIYVRKGLNFDKLETAPLAMADTTTEWCGIRLYLSNSALKSSSPAPTLDIHNFYRPPIRPGEEDQRSDYFDPSALPTNPDSLLLGDWNAHHPAWDRHCMEEDETGRRLADWMTQTGVTTLNDGSHTRTSYRGQPSTPDAVFCHRDLARRCTWAVGTDIGSDHLPMVTTVTMSGHRPRRIRKTRWAFHKANWTGYEDDCESTLAGLPEDVTAERLNELFTAALLKCSVLHVPRGARSDPKPWAMDPELEEAVRDRRSARAALDAAPGSTDARDRWVEAKRRAAKIEEEAKARSFRNFATEELNRPANIGRVHKILRKMEGAEQAPPGQALGDHGRRAVEDRTKAAAFAKQYASVSRQVRNKLQDRKTKSELTRLRAEPCVCSDARTEACSLFTPQELDTQLRNMKCGKAPGPDDICAEHLRHLGPGAKTTLLRLLNLSWSTGQVPSAWRRATIIPVPKAGKDPKMIASHRPIALTSHLAKLAERLIAARLNHLVERDGLVPPEQVGFRRGRSAEENLARLVQRVQDGWNKPKPRGRPEEGKTAEKFVLLAFDFSRAYDVIDHKMLRLKLLRLGVPKCMSAWIWAFLRDRRAAVEVNGARGGERPFRAGLPQGSVLAPTLYTLWSADLITALKTVPGTDIFMYADDTATLSSGASIEEAGRRAQRAADIIASWASRWKMRVAGEKTQALVLSQWARDASSLSIKVSGAVVTAGPSLRLLGVTFDRLLHFGAHCAELRKKVRPRVAQLRRMTGRSWGLGERQLRSVANGYIRGALEYAAGAWMPAASASHLELVDRELRAAARVITGCPASTPAFALLSEAGMPAACTRRSVVAARLLGLAMSLPEGDPLRALAESTPPRRLKTTTGWRDRGREALARVCRGGAPLTFEARLATAGPPWRDVPGVTIVLEVGPGGRRDCHPDTRREAAESRLAELPAEATWIWSDGSAADGVLNGGGGATIISPNGDIREVRVAAGALCSSTRAELFALRAALEELLNMDGRDTSLPTVVCTDSMAALALLRSGPAAQRTPLAADIWRLLAALTEGGQPVTMQWVPAHCGLPGNERADALAREASALPQHDTPIDGGTICKAVARDAARAWQRSWPDGWYRAIWADRRPGPVLEADRAVAVDIHQLRAGHWSGSAQYLHRIGRRPEADCPQCNDMGCPAARCRVCREEADTPRHVLLRCPALAGRRLRRLGNIHLEASMARDDGAVAALAAGYRAQLSLIGYAP</sequence>
<dbReference type="InterPro" id="IPR043502">
    <property type="entry name" value="DNA/RNA_pol_sf"/>
</dbReference>
<dbReference type="Gene3D" id="3.60.10.10">
    <property type="entry name" value="Endonuclease/exonuclease/phosphatase"/>
    <property type="match status" value="1"/>
</dbReference>
<dbReference type="SUPFAM" id="SSF53098">
    <property type="entry name" value="Ribonuclease H-like"/>
    <property type="match status" value="1"/>
</dbReference>
<dbReference type="InterPro" id="IPR000477">
    <property type="entry name" value="RT_dom"/>
</dbReference>
<evidence type="ECO:0000313" key="6">
    <source>
        <dbReference type="Proteomes" id="UP000440578"/>
    </source>
</evidence>
<keyword evidence="4" id="KW-0695">RNA-directed DNA polymerase</keyword>
<reference evidence="4 6" key="1">
    <citation type="submission" date="2019-07" db="EMBL/GenBank/DDBJ databases">
        <title>Draft genome assembly of a fouling barnacle, Amphibalanus amphitrite (Darwin, 1854): The first reference genome for Thecostraca.</title>
        <authorList>
            <person name="Kim W."/>
        </authorList>
    </citation>
    <scope>NUCLEOTIDE SEQUENCE [LARGE SCALE GENOMIC DNA]</scope>
    <source>
        <strain evidence="4">SNU_AA5</strain>
        <tissue evidence="4">Soma without cirri and trophi</tissue>
    </source>
</reference>
<feature type="compositionally biased region" description="Basic residues" evidence="1">
    <location>
        <begin position="24"/>
        <end position="38"/>
    </location>
</feature>
<evidence type="ECO:0000256" key="1">
    <source>
        <dbReference type="SAM" id="MobiDB-lite"/>
    </source>
</evidence>
<dbReference type="PANTHER" id="PTHR36688">
    <property type="entry name" value="ENDO/EXONUCLEASE/PHOSPHATASE DOMAIN-CONTAINING PROTEIN"/>
    <property type="match status" value="1"/>
</dbReference>
<dbReference type="SUPFAM" id="SSF56219">
    <property type="entry name" value="DNase I-like"/>
    <property type="match status" value="1"/>
</dbReference>
<dbReference type="PROSITE" id="PS50879">
    <property type="entry name" value="RNASE_H_1"/>
    <property type="match status" value="1"/>
</dbReference>
<dbReference type="PROSITE" id="PS50878">
    <property type="entry name" value="RT_POL"/>
    <property type="match status" value="1"/>
</dbReference>
<feature type="domain" description="Reverse transcriptase" evidence="2">
    <location>
        <begin position="552"/>
        <end position="837"/>
    </location>
</feature>
<dbReference type="InterPro" id="IPR005135">
    <property type="entry name" value="Endo/exonuclease/phosphatase"/>
</dbReference>
<dbReference type="EMBL" id="VIIS01001934">
    <property type="protein sequence ID" value="KAF0290707.1"/>
    <property type="molecule type" value="Genomic_DNA"/>
</dbReference>
<dbReference type="EMBL" id="VIIS01001967">
    <property type="protein sequence ID" value="KAF0290284.1"/>
    <property type="molecule type" value="Genomic_DNA"/>
</dbReference>
<dbReference type="Pfam" id="PF14529">
    <property type="entry name" value="Exo_endo_phos_2"/>
    <property type="match status" value="1"/>
</dbReference>
<dbReference type="Pfam" id="PF00078">
    <property type="entry name" value="RVT_1"/>
    <property type="match status" value="1"/>
</dbReference>
<comment type="caution">
    <text evidence="4">The sequence shown here is derived from an EMBL/GenBank/DDBJ whole genome shotgun (WGS) entry which is preliminary data.</text>
</comment>
<keyword evidence="6" id="KW-1185">Reference proteome</keyword>
<dbReference type="OrthoDB" id="6369833at2759"/>
<dbReference type="InterPro" id="IPR036691">
    <property type="entry name" value="Endo/exonu/phosph_ase_sf"/>
</dbReference>
<dbReference type="InterPro" id="IPR002156">
    <property type="entry name" value="RNaseH_domain"/>
</dbReference>
<dbReference type="GO" id="GO:0042575">
    <property type="term" value="C:DNA polymerase complex"/>
    <property type="evidence" value="ECO:0007669"/>
    <property type="project" value="UniProtKB-ARBA"/>
</dbReference>
<accession>A0A6A4VFD0</accession>
<organism evidence="4 6">
    <name type="scientific">Amphibalanus amphitrite</name>
    <name type="common">Striped barnacle</name>
    <name type="synonym">Balanus amphitrite</name>
    <dbReference type="NCBI Taxonomy" id="1232801"/>
    <lineage>
        <taxon>Eukaryota</taxon>
        <taxon>Metazoa</taxon>
        <taxon>Ecdysozoa</taxon>
        <taxon>Arthropoda</taxon>
        <taxon>Crustacea</taxon>
        <taxon>Multicrustacea</taxon>
        <taxon>Cirripedia</taxon>
        <taxon>Thoracica</taxon>
        <taxon>Thoracicalcarea</taxon>
        <taxon>Balanomorpha</taxon>
        <taxon>Balanoidea</taxon>
        <taxon>Balanidae</taxon>
        <taxon>Amphibalaninae</taxon>
        <taxon>Amphibalanus</taxon>
    </lineage>
</organism>
<dbReference type="InterPro" id="IPR052560">
    <property type="entry name" value="RdDP_mobile_element"/>
</dbReference>
<dbReference type="GO" id="GO:0003964">
    <property type="term" value="F:RNA-directed DNA polymerase activity"/>
    <property type="evidence" value="ECO:0007669"/>
    <property type="project" value="UniProtKB-KW"/>
</dbReference>
<name>A0A6A4VFD0_AMPAM</name>
<dbReference type="Proteomes" id="UP000440578">
    <property type="component" value="Unassembled WGS sequence"/>
</dbReference>
<dbReference type="SUPFAM" id="SSF56672">
    <property type="entry name" value="DNA/RNA polymerases"/>
    <property type="match status" value="1"/>
</dbReference>
<dbReference type="CDD" id="cd01650">
    <property type="entry name" value="RT_nLTR_like"/>
    <property type="match status" value="1"/>
</dbReference>
<feature type="region of interest" description="Disordered" evidence="1">
    <location>
        <begin position="1"/>
        <end position="38"/>
    </location>
</feature>
<dbReference type="InterPro" id="IPR012337">
    <property type="entry name" value="RNaseH-like_sf"/>
</dbReference>
<dbReference type="InterPro" id="IPR036397">
    <property type="entry name" value="RNaseH_sf"/>
</dbReference>